<feature type="region of interest" description="Disordered" evidence="1">
    <location>
        <begin position="153"/>
        <end position="191"/>
    </location>
</feature>
<dbReference type="AlphaFoldDB" id="A0A8H9LU13"/>
<feature type="compositionally biased region" description="Polar residues" evidence="1">
    <location>
        <begin position="153"/>
        <end position="166"/>
    </location>
</feature>
<evidence type="ECO:0000313" key="4">
    <source>
        <dbReference type="Proteomes" id="UP000623776"/>
    </source>
</evidence>
<name>A0A8H9LU13_9GAMM</name>
<evidence type="ECO:0000256" key="2">
    <source>
        <dbReference type="SAM" id="SignalP"/>
    </source>
</evidence>
<accession>A0A8H9LU13</accession>
<evidence type="ECO:0000313" key="3">
    <source>
        <dbReference type="EMBL" id="GGW36428.1"/>
    </source>
</evidence>
<protein>
    <submittedName>
        <fullName evidence="3">Uncharacterized protein</fullName>
    </submittedName>
</protein>
<feature type="chain" id="PRO_5034551878" evidence="2">
    <location>
        <begin position="25"/>
        <end position="191"/>
    </location>
</feature>
<keyword evidence="2" id="KW-0732">Signal</keyword>
<keyword evidence="4" id="KW-1185">Reference proteome</keyword>
<sequence length="191" mass="20342">MSFKSSAYWLTALLGTAFISPLQAAEPKLTLPSGANLGVEVIETLRFDSQHARHNDILLHPAQVDGSSHELPEYCLMVATAQLSGERIRITTQDATCIETEGSESAIYSGTFAASAYAMDGQYGIECPSGNCELSPGEAFLLTLDENVSIDAQDNPSAEINATRRQANGDGVANPIPSERPDPDQAPTSNQ</sequence>
<feature type="signal peptide" evidence="2">
    <location>
        <begin position="1"/>
        <end position="24"/>
    </location>
</feature>
<dbReference type="Proteomes" id="UP000623776">
    <property type="component" value="Unassembled WGS sequence"/>
</dbReference>
<reference evidence="4" key="1">
    <citation type="journal article" date="2019" name="Int. J. Syst. Evol. Microbiol.">
        <title>The Global Catalogue of Microorganisms (GCM) 10K type strain sequencing project: providing services to taxonomists for standard genome sequencing and annotation.</title>
        <authorList>
            <consortium name="The Broad Institute Genomics Platform"/>
            <consortium name="The Broad Institute Genome Sequencing Center for Infectious Disease"/>
            <person name="Wu L."/>
            <person name="Ma J."/>
        </authorList>
    </citation>
    <scope>NUCLEOTIDE SEQUENCE [LARGE SCALE GENOMIC DNA]</scope>
    <source>
        <strain evidence="4">KCTC 22154</strain>
    </source>
</reference>
<proteinExistence type="predicted"/>
<evidence type="ECO:0000256" key="1">
    <source>
        <dbReference type="SAM" id="MobiDB-lite"/>
    </source>
</evidence>
<organism evidence="3 4">
    <name type="scientific">Vreelandella hamiltonii</name>
    <dbReference type="NCBI Taxonomy" id="502829"/>
    <lineage>
        <taxon>Bacteria</taxon>
        <taxon>Pseudomonadati</taxon>
        <taxon>Pseudomonadota</taxon>
        <taxon>Gammaproteobacteria</taxon>
        <taxon>Oceanospirillales</taxon>
        <taxon>Halomonadaceae</taxon>
        <taxon>Vreelandella</taxon>
    </lineage>
</organism>
<gene>
    <name evidence="3" type="ORF">GCM10007157_29820</name>
</gene>
<dbReference type="RefSeq" id="WP_096923069.1">
    <property type="nucleotide sequence ID" value="NZ_BMXN01000022.1"/>
</dbReference>
<comment type="caution">
    <text evidence="3">The sequence shown here is derived from an EMBL/GenBank/DDBJ whole genome shotgun (WGS) entry which is preliminary data.</text>
</comment>
<dbReference type="EMBL" id="BMXN01000022">
    <property type="protein sequence ID" value="GGW36428.1"/>
    <property type="molecule type" value="Genomic_DNA"/>
</dbReference>